<dbReference type="EMBL" id="CP001349">
    <property type="protein sequence ID" value="ACL59204.1"/>
    <property type="molecule type" value="Genomic_DNA"/>
</dbReference>
<evidence type="ECO:0000256" key="2">
    <source>
        <dbReference type="SAM" id="SignalP"/>
    </source>
</evidence>
<feature type="region of interest" description="Disordered" evidence="1">
    <location>
        <begin position="27"/>
        <end position="50"/>
    </location>
</feature>
<keyword evidence="4" id="KW-1185">Reference proteome</keyword>
<proteinExistence type="predicted"/>
<evidence type="ECO:0000313" key="3">
    <source>
        <dbReference type="EMBL" id="ACL59204.1"/>
    </source>
</evidence>
<evidence type="ECO:0000256" key="1">
    <source>
        <dbReference type="SAM" id="MobiDB-lite"/>
    </source>
</evidence>
<feature type="signal peptide" evidence="2">
    <location>
        <begin position="1"/>
        <end position="18"/>
    </location>
</feature>
<dbReference type="Proteomes" id="UP000008207">
    <property type="component" value="Chromosome"/>
</dbReference>
<dbReference type="RefSeq" id="WP_015930845.1">
    <property type="nucleotide sequence ID" value="NC_011894.1"/>
</dbReference>
<organism evidence="3 4">
    <name type="scientific">Methylobacterium nodulans (strain LMG 21967 / CNCM I-2342 / ORS 2060)</name>
    <dbReference type="NCBI Taxonomy" id="460265"/>
    <lineage>
        <taxon>Bacteria</taxon>
        <taxon>Pseudomonadati</taxon>
        <taxon>Pseudomonadota</taxon>
        <taxon>Alphaproteobacteria</taxon>
        <taxon>Hyphomicrobiales</taxon>
        <taxon>Methylobacteriaceae</taxon>
        <taxon>Methylobacterium</taxon>
    </lineage>
</organism>
<keyword evidence="2" id="KW-0732">Signal</keyword>
<sequence>MRLSVPLLYALLVSTALGQPVPLLDPERGPAIDNQSGIGRRHGSPAQGQTKITVAPPNWSTWRGAYSGISVEIGNPPAKIMPGGNDYGVVSAITGAIEIPSSANANVINRVTPGLIITSGVLGVASSASRIAPAVGVYGGAHIGAPNGQAWGANFTSKNYDTSGAPPKHGYNGQVYGLEVDVNLVPPAAGWGGSNVDGIWITGEWSAKADGQMNAVHIGAQGQSGWKNAIKTEHGSAIEFAEIGKLVKIGASPSQIIHLISSDGKSDYHTLIQSEADGSLSVKPNYYGAPKSLMVSSADPNRYVRLHPIEGVSTPAVTTRSLLVDLDGKGAKPVYVGPANSCGAGHRCLMVPN</sequence>
<dbReference type="AlphaFoldDB" id="B8IAE1"/>
<reference evidence="3 4" key="1">
    <citation type="submission" date="2009-01" db="EMBL/GenBank/DDBJ databases">
        <title>Complete sequence of chromosome of Methylobacterium nodulans ORS 2060.</title>
        <authorList>
            <consortium name="US DOE Joint Genome Institute"/>
            <person name="Lucas S."/>
            <person name="Copeland A."/>
            <person name="Lapidus A."/>
            <person name="Glavina del Rio T."/>
            <person name="Dalin E."/>
            <person name="Tice H."/>
            <person name="Bruce D."/>
            <person name="Goodwin L."/>
            <person name="Pitluck S."/>
            <person name="Sims D."/>
            <person name="Brettin T."/>
            <person name="Detter J.C."/>
            <person name="Han C."/>
            <person name="Larimer F."/>
            <person name="Land M."/>
            <person name="Hauser L."/>
            <person name="Kyrpides N."/>
            <person name="Ivanova N."/>
            <person name="Marx C.J."/>
            <person name="Richardson P."/>
        </authorList>
    </citation>
    <scope>NUCLEOTIDE SEQUENCE [LARGE SCALE GENOMIC DNA]</scope>
    <source>
        <strain evidence="4">LMG 21967 / CNCM I-2342 / ORS 2060</strain>
    </source>
</reference>
<protein>
    <submittedName>
        <fullName evidence="3">Uncharacterized protein</fullName>
    </submittedName>
</protein>
<name>B8IAE1_METNO</name>
<dbReference type="HOGENOM" id="CLU_784844_0_0_5"/>
<feature type="chain" id="PRO_5002874382" evidence="2">
    <location>
        <begin position="19"/>
        <end position="353"/>
    </location>
</feature>
<accession>B8IAE1</accession>
<gene>
    <name evidence="3" type="ordered locus">Mnod_4329</name>
</gene>
<dbReference type="KEGG" id="mno:Mnod_4329"/>
<evidence type="ECO:0000313" key="4">
    <source>
        <dbReference type="Proteomes" id="UP000008207"/>
    </source>
</evidence>